<dbReference type="Pfam" id="PF17919">
    <property type="entry name" value="RT_RNaseH_2"/>
    <property type="match status" value="1"/>
</dbReference>
<name>A0A6P6XE92_COFAR</name>
<dbReference type="InterPro" id="IPR041588">
    <property type="entry name" value="Integrase_H2C2"/>
</dbReference>
<dbReference type="InterPro" id="IPR000477">
    <property type="entry name" value="RT_dom"/>
</dbReference>
<dbReference type="InterPro" id="IPR041577">
    <property type="entry name" value="RT_RNaseH_2"/>
</dbReference>
<evidence type="ECO:0000313" key="2">
    <source>
        <dbReference type="Proteomes" id="UP001652660"/>
    </source>
</evidence>
<dbReference type="PANTHER" id="PTHR35046">
    <property type="entry name" value="ZINC KNUCKLE (CCHC-TYPE) FAMILY PROTEIN"/>
    <property type="match status" value="1"/>
</dbReference>
<dbReference type="PROSITE" id="PS50878">
    <property type="entry name" value="RT_POL"/>
    <property type="match status" value="1"/>
</dbReference>
<dbReference type="SUPFAM" id="SSF53098">
    <property type="entry name" value="Ribonuclease H-like"/>
    <property type="match status" value="1"/>
</dbReference>
<dbReference type="InterPro" id="IPR043502">
    <property type="entry name" value="DNA/RNA_pol_sf"/>
</dbReference>
<dbReference type="InterPro" id="IPR021109">
    <property type="entry name" value="Peptidase_aspartic_dom_sf"/>
</dbReference>
<protein>
    <submittedName>
        <fullName evidence="3">Transposon Ty3-I Gag-Pol polyprotein</fullName>
    </submittedName>
</protein>
<feature type="domain" description="Reverse transcriptase" evidence="1">
    <location>
        <begin position="331"/>
        <end position="510"/>
    </location>
</feature>
<evidence type="ECO:0000313" key="3">
    <source>
        <dbReference type="RefSeq" id="XP_027124342.2"/>
    </source>
</evidence>
<evidence type="ECO:0000259" key="1">
    <source>
        <dbReference type="PROSITE" id="PS50878"/>
    </source>
</evidence>
<proteinExistence type="predicted"/>
<gene>
    <name evidence="3" type="primary">LOC113741054</name>
</gene>
<dbReference type="InterPro" id="IPR036397">
    <property type="entry name" value="RNaseH_sf"/>
</dbReference>
<dbReference type="RefSeq" id="XP_027124342.2">
    <property type="nucleotide sequence ID" value="XM_027268541.2"/>
</dbReference>
<dbReference type="InterPro" id="IPR012337">
    <property type="entry name" value="RNaseH-like_sf"/>
</dbReference>
<dbReference type="Gene3D" id="3.30.70.270">
    <property type="match status" value="2"/>
</dbReference>
<accession>A0A6P6XE92</accession>
<reference evidence="2" key="1">
    <citation type="journal article" date="2025" name="Foods">
        <title>Unveiling the Microbial Signatures of Arabica Coffee Cherries: Insights into Ripeness Specific Diversity, Functional Traits, and Implications for Quality and Safety.</title>
        <authorList>
            <consortium name="RefSeq"/>
            <person name="Tenea G.N."/>
            <person name="Cifuentes V."/>
            <person name="Reyes P."/>
            <person name="Cevallos-Vallejos M."/>
        </authorList>
    </citation>
    <scope>NUCLEOTIDE SEQUENCE [LARGE SCALE GENOMIC DNA]</scope>
</reference>
<dbReference type="OrthoDB" id="407598at2759"/>
<dbReference type="Pfam" id="PF17921">
    <property type="entry name" value="Integrase_H2C2"/>
    <property type="match status" value="1"/>
</dbReference>
<dbReference type="PANTHER" id="PTHR35046:SF9">
    <property type="entry name" value="RNA-DIRECTED DNA POLYMERASE"/>
    <property type="match status" value="1"/>
</dbReference>
<dbReference type="GeneID" id="113741054"/>
<dbReference type="CDD" id="cd09274">
    <property type="entry name" value="RNase_HI_RT_Ty3"/>
    <property type="match status" value="1"/>
</dbReference>
<dbReference type="Gene3D" id="3.10.10.10">
    <property type="entry name" value="HIV Type 1 Reverse Transcriptase, subunit A, domain 1"/>
    <property type="match status" value="1"/>
</dbReference>
<reference evidence="3" key="2">
    <citation type="submission" date="2025-08" db="UniProtKB">
        <authorList>
            <consortium name="RefSeq"/>
        </authorList>
    </citation>
    <scope>IDENTIFICATION</scope>
    <source>
        <tissue evidence="3">Leaves</tissue>
    </source>
</reference>
<organism evidence="2 3">
    <name type="scientific">Coffea arabica</name>
    <name type="common">Arabian coffee</name>
    <dbReference type="NCBI Taxonomy" id="13443"/>
    <lineage>
        <taxon>Eukaryota</taxon>
        <taxon>Viridiplantae</taxon>
        <taxon>Streptophyta</taxon>
        <taxon>Embryophyta</taxon>
        <taxon>Tracheophyta</taxon>
        <taxon>Spermatophyta</taxon>
        <taxon>Magnoliopsida</taxon>
        <taxon>eudicotyledons</taxon>
        <taxon>Gunneridae</taxon>
        <taxon>Pentapetalae</taxon>
        <taxon>asterids</taxon>
        <taxon>lamiids</taxon>
        <taxon>Gentianales</taxon>
        <taxon>Rubiaceae</taxon>
        <taxon>Ixoroideae</taxon>
        <taxon>Gardenieae complex</taxon>
        <taxon>Bertiereae - Coffeeae clade</taxon>
        <taxon>Coffeeae</taxon>
        <taxon>Coffea</taxon>
    </lineage>
</organism>
<dbReference type="Gene3D" id="3.30.420.10">
    <property type="entry name" value="Ribonuclease H-like superfamily/Ribonuclease H"/>
    <property type="match status" value="1"/>
</dbReference>
<keyword evidence="2" id="KW-1185">Reference proteome</keyword>
<dbReference type="CDD" id="cd01647">
    <property type="entry name" value="RT_LTR"/>
    <property type="match status" value="1"/>
</dbReference>
<dbReference type="InterPro" id="IPR043128">
    <property type="entry name" value="Rev_trsase/Diguanyl_cyclase"/>
</dbReference>
<dbReference type="Gene3D" id="1.10.340.70">
    <property type="match status" value="1"/>
</dbReference>
<dbReference type="CDD" id="cd00303">
    <property type="entry name" value="retropepsin_like"/>
    <property type="match status" value="1"/>
</dbReference>
<sequence length="866" mass="99672">MAWECPNKRNLHIGADFGDKENLEVEEDEGADYLTEIAQLNVDDLEEGEDDTSYLSVLRRLLSAPKSQKEDWRRTSIFQTLVCCGQETRKLIIDGGSSMNVVSESTVQRLNLPTKPYPEPYKVAWINSSSIPVTRRCLVSIKHGPYSDIIWCDVIPMTVSYILLGQLWLYDRDVDHNGKTNTYSFKFNDQQIVLKPMSAETMKKFHEKKPTKQEKSRVNEVIETRKKPFQILSKKQFERENKEQRVIMVLVFREAKISAVVNSEEVPPEIVKLLSDFFDVAPEDLPYGLPPMRDIQHAIDFIRDSQLPNLLAYRINPSESAELKRQVEELLDKGHIQVSLNPCAVPALLTPKKDGTWRMCVDSRTINKITIKYRFPIPRLDDMIDMMAGSTIYTKIDLRKGYYQIRIRPGDEWKTTFKTKDGLYEWLVMSFDLSNAPSAFMRFMTRVFQPFIGRFLVVYFDNILIYSKNKEVHINHLQQVMRVLRQEKLYINLKKCTFMAPSAEFLGFVISNKGTAADPGKMKAIVDWPVPTNLKEIRSFHGLASFYRRFIRGFSSIMAPITDCMKQGQFQWTKTTAKAFEELKKRMTEAPVLRLPDFSKVFEIACNASHVGIGGILSQEGHPIAYFSEKLNEEFVLYTDHEAFKYINSQKKLSHRHGKWVSFLQQYNFVIKHKAGVENKVADALSRVHLILTTMVVQVIGFDSVKQDYPHCKDFKVIYKDLMAGKQAEYAGFSIHDGYLFKGTLLCVPSTSLREELIWELHGGGTARHFGCDKTIAIVQDRSYWPSIRRDVGKTVARCRICQLAKGRKKNTGLYMPLPIPHEPWQDLSMDFVLGLPRILQGYDSILVVVDRFSKMAHFLLCAKTS</sequence>
<dbReference type="Pfam" id="PF00078">
    <property type="entry name" value="RVT_1"/>
    <property type="match status" value="1"/>
</dbReference>
<dbReference type="AlphaFoldDB" id="A0A6P6XE92"/>
<dbReference type="Proteomes" id="UP001652660">
    <property type="component" value="Chromosome 4e"/>
</dbReference>
<dbReference type="Gene3D" id="2.40.70.10">
    <property type="entry name" value="Acid Proteases"/>
    <property type="match status" value="1"/>
</dbReference>
<dbReference type="SUPFAM" id="SSF56672">
    <property type="entry name" value="DNA/RNA polymerases"/>
    <property type="match status" value="1"/>
</dbReference>